<feature type="transmembrane region" description="Helical" evidence="7">
    <location>
        <begin position="56"/>
        <end position="75"/>
    </location>
</feature>
<evidence type="ECO:0000256" key="4">
    <source>
        <dbReference type="ARBA" id="ARBA00022692"/>
    </source>
</evidence>
<evidence type="ECO:0000256" key="7">
    <source>
        <dbReference type="SAM" id="Phobius"/>
    </source>
</evidence>
<dbReference type="Pfam" id="PF00999">
    <property type="entry name" value="Na_H_Exchanger"/>
    <property type="match status" value="1"/>
</dbReference>
<evidence type="ECO:0000256" key="1">
    <source>
        <dbReference type="ARBA" id="ARBA00004141"/>
    </source>
</evidence>
<proteinExistence type="inferred from homology"/>
<dbReference type="GO" id="GO:0016020">
    <property type="term" value="C:membrane"/>
    <property type="evidence" value="ECO:0007669"/>
    <property type="project" value="UniProtKB-SubCell"/>
</dbReference>
<feature type="transmembrane region" description="Helical" evidence="7">
    <location>
        <begin position="291"/>
        <end position="309"/>
    </location>
</feature>
<dbReference type="PANTHER" id="PTHR42751:SF3">
    <property type="entry name" value="SODIUM_GLUTAMATE SYMPORTER"/>
    <property type="match status" value="1"/>
</dbReference>
<accession>A0A7C2VDV5</accession>
<keyword evidence="4 7" id="KW-0812">Transmembrane</keyword>
<dbReference type="Gene3D" id="1.20.1530.20">
    <property type="match status" value="1"/>
</dbReference>
<name>A0A7C2VDV5_9AQUI</name>
<evidence type="ECO:0000256" key="6">
    <source>
        <dbReference type="ARBA" id="ARBA00023136"/>
    </source>
</evidence>
<evidence type="ECO:0000256" key="2">
    <source>
        <dbReference type="ARBA" id="ARBA00005551"/>
    </source>
</evidence>
<reference evidence="9" key="1">
    <citation type="journal article" date="2020" name="mSystems">
        <title>Genome- and Community-Level Interaction Insights into Carbon Utilization and Element Cycling Functions of Hydrothermarchaeota in Hydrothermal Sediment.</title>
        <authorList>
            <person name="Zhou Z."/>
            <person name="Liu Y."/>
            <person name="Xu W."/>
            <person name="Pan J."/>
            <person name="Luo Z.H."/>
            <person name="Li M."/>
        </authorList>
    </citation>
    <scope>NUCLEOTIDE SEQUENCE [LARGE SCALE GENOMIC DNA]</scope>
    <source>
        <strain evidence="9">SpSt-132</strain>
    </source>
</reference>
<gene>
    <name evidence="9" type="ORF">ENO47_03435</name>
</gene>
<protein>
    <submittedName>
        <fullName evidence="9">Cation:proton antiporter</fullName>
    </submittedName>
</protein>
<organism evidence="9">
    <name type="scientific">Hydrogenobacter sp</name>
    <dbReference type="NCBI Taxonomy" id="2152829"/>
    <lineage>
        <taxon>Bacteria</taxon>
        <taxon>Pseudomonadati</taxon>
        <taxon>Aquificota</taxon>
        <taxon>Aquificia</taxon>
        <taxon>Aquificales</taxon>
        <taxon>Aquificaceae</taxon>
        <taxon>Hydrogenobacter</taxon>
    </lineage>
</organism>
<dbReference type="InterPro" id="IPR006153">
    <property type="entry name" value="Cation/H_exchanger_TM"/>
</dbReference>
<comment type="similarity">
    <text evidence="2">Belongs to the monovalent cation:proton antiporter 2 (CPA2) transporter (TC 2.A.37) family.</text>
</comment>
<feature type="transmembrane region" description="Helical" evidence="7">
    <location>
        <begin position="6"/>
        <end position="24"/>
    </location>
</feature>
<dbReference type="AlphaFoldDB" id="A0A7C2VDV5"/>
<feature type="transmembrane region" description="Helical" evidence="7">
    <location>
        <begin position="348"/>
        <end position="367"/>
    </location>
</feature>
<evidence type="ECO:0000256" key="5">
    <source>
        <dbReference type="ARBA" id="ARBA00022989"/>
    </source>
</evidence>
<dbReference type="InterPro" id="IPR038770">
    <property type="entry name" value="Na+/solute_symporter_sf"/>
</dbReference>
<feature type="transmembrane region" description="Helical" evidence="7">
    <location>
        <begin position="145"/>
        <end position="169"/>
    </location>
</feature>
<feature type="transmembrane region" description="Helical" evidence="7">
    <location>
        <begin position="112"/>
        <end position="133"/>
    </location>
</feature>
<dbReference type="EMBL" id="DSFP01000032">
    <property type="protein sequence ID" value="HEW45708.1"/>
    <property type="molecule type" value="Genomic_DNA"/>
</dbReference>
<sequence length="389" mass="43745">MHSPQDFILAGSVFLLLFFAAFLLSRFKVPYILSFILAGLIGKLIFPTKIQETFTIFEHLAIVLLFFFIGLEYSFERLIGMKRLLKPGIIDFLFNFLPAFGLSYLFTQNFLFSLAVGAIIYPSSTAITAKLLMDYKRLVNPEAEFLIGVLIFEDLISIILLSLITGFTLKGSPDAVGLIRGLLALLLVLILLYIGKGLSERFFSYMDRKMEEDLVPFFVLGFLLVSSGISLSFGLSDALIAFMLGVIVPENSRVFGIIEKSLSELKDLSVGVFFFMFTFNSKLSFDFNPWFFIIIVFLSIITKFLSTYWGAHLYDIGNRAALRASLSFLQRGEFSVIFASFYEPAQSMAFLLVLITTLLGSFSFILAPDISLRVFPRKEKKVPPLVPPS</sequence>
<keyword evidence="6 7" id="KW-0472">Membrane</keyword>
<evidence type="ECO:0000313" key="9">
    <source>
        <dbReference type="EMBL" id="HEW45708.1"/>
    </source>
</evidence>
<dbReference type="PANTHER" id="PTHR42751">
    <property type="entry name" value="SODIUM/HYDROGEN EXCHANGER FAMILY/TRKA DOMAIN PROTEIN"/>
    <property type="match status" value="1"/>
</dbReference>
<dbReference type="GO" id="GO:0015297">
    <property type="term" value="F:antiporter activity"/>
    <property type="evidence" value="ECO:0007669"/>
    <property type="project" value="InterPro"/>
</dbReference>
<keyword evidence="3" id="KW-0813">Transport</keyword>
<dbReference type="GO" id="GO:1902600">
    <property type="term" value="P:proton transmembrane transport"/>
    <property type="evidence" value="ECO:0007669"/>
    <property type="project" value="InterPro"/>
</dbReference>
<evidence type="ECO:0000259" key="8">
    <source>
        <dbReference type="Pfam" id="PF00999"/>
    </source>
</evidence>
<comment type="caution">
    <text evidence="9">The sequence shown here is derived from an EMBL/GenBank/DDBJ whole genome shotgun (WGS) entry which is preliminary data.</text>
</comment>
<feature type="domain" description="Cation/H+ exchanger transmembrane" evidence="8">
    <location>
        <begin position="15"/>
        <end position="361"/>
    </location>
</feature>
<feature type="transmembrane region" description="Helical" evidence="7">
    <location>
        <begin position="31"/>
        <end position="50"/>
    </location>
</feature>
<comment type="subcellular location">
    <subcellularLocation>
        <location evidence="1">Membrane</location>
        <topology evidence="1">Multi-pass membrane protein</topology>
    </subcellularLocation>
</comment>
<keyword evidence="5 7" id="KW-1133">Transmembrane helix</keyword>
<feature type="transmembrane region" description="Helical" evidence="7">
    <location>
        <begin position="175"/>
        <end position="194"/>
    </location>
</feature>
<feature type="transmembrane region" description="Helical" evidence="7">
    <location>
        <begin position="214"/>
        <end position="233"/>
    </location>
</feature>
<evidence type="ECO:0000256" key="3">
    <source>
        <dbReference type="ARBA" id="ARBA00022448"/>
    </source>
</evidence>